<feature type="compositionally biased region" description="Polar residues" evidence="2">
    <location>
        <begin position="1014"/>
        <end position="1025"/>
    </location>
</feature>
<feature type="region of interest" description="Disordered" evidence="2">
    <location>
        <begin position="419"/>
        <end position="440"/>
    </location>
</feature>
<dbReference type="AlphaFoldDB" id="A0AA88RKW4"/>
<protein>
    <recommendedName>
        <fullName evidence="3">Ty3 transposon capsid-like protein domain-containing protein</fullName>
    </recommendedName>
</protein>
<keyword evidence="5" id="KW-1185">Reference proteome</keyword>
<keyword evidence="1" id="KW-0175">Coiled coil</keyword>
<evidence type="ECO:0000313" key="5">
    <source>
        <dbReference type="Proteomes" id="UP001187471"/>
    </source>
</evidence>
<feature type="compositionally biased region" description="Polar residues" evidence="2">
    <location>
        <begin position="643"/>
        <end position="654"/>
    </location>
</feature>
<feature type="compositionally biased region" description="Basic and acidic residues" evidence="2">
    <location>
        <begin position="795"/>
        <end position="809"/>
    </location>
</feature>
<comment type="caution">
    <text evidence="4">The sequence shown here is derived from an EMBL/GenBank/DDBJ whole genome shotgun (WGS) entry which is preliminary data.</text>
</comment>
<gene>
    <name evidence="4" type="ORF">RJ640_000113</name>
</gene>
<name>A0AA88RKW4_9ASTE</name>
<feature type="domain" description="Ty3 transposon capsid-like protein" evidence="3">
    <location>
        <begin position="866"/>
        <end position="994"/>
    </location>
</feature>
<feature type="region of interest" description="Disordered" evidence="2">
    <location>
        <begin position="643"/>
        <end position="708"/>
    </location>
</feature>
<evidence type="ECO:0000256" key="1">
    <source>
        <dbReference type="SAM" id="Coils"/>
    </source>
</evidence>
<reference evidence="4" key="1">
    <citation type="submission" date="2022-12" db="EMBL/GenBank/DDBJ databases">
        <title>Draft genome assemblies for two species of Escallonia (Escalloniales).</title>
        <authorList>
            <person name="Chanderbali A."/>
            <person name="Dervinis C."/>
            <person name="Anghel I."/>
            <person name="Soltis D."/>
            <person name="Soltis P."/>
            <person name="Zapata F."/>
        </authorList>
    </citation>
    <scope>NUCLEOTIDE SEQUENCE</scope>
    <source>
        <strain evidence="4">UCBG92.1500</strain>
        <tissue evidence="4">Leaf</tissue>
    </source>
</reference>
<evidence type="ECO:0000313" key="4">
    <source>
        <dbReference type="EMBL" id="KAK2991147.1"/>
    </source>
</evidence>
<accession>A0AA88RKW4</accession>
<feature type="coiled-coil region" evidence="1">
    <location>
        <begin position="203"/>
        <end position="234"/>
    </location>
</feature>
<dbReference type="InterPro" id="IPR004252">
    <property type="entry name" value="Probable_transposase_24"/>
</dbReference>
<sequence length="1102" mass="125578">MGTLPIREKNVVEAFPLYGLANFEEESDVYFFMAKYDVVVPQGYATKPDDFLKFGYEDDRKALSAHITNGCLCILMSALRYGISEKNKANQNQKKLVQTTGKESYALVRERKRAELGHEPSRMDMFIECHSKKDENRTPSTVEAANYMAQMHEKKEKLSEGSQDLPAENDILSQVVGKDKYGRVRMYGLGVSQSDVWGQLPSRKQSQRIAMEWKENCEQMEERFNNRIDELKSMFLRHRGREESQSDACSPATSINHRPQMTSTQLSRPFRVRDVVCLKSIMNPSETVAKGIIQSIDPSTEVGGEELGPNWCEISTGKGVWDYGVELGESGYGTRGAAMGMGIGESIRVTEMPRSVKNNQLTETENHDFQEAMGNRLAAYDVRMASVEATMGDLQRGNSTLHQSFSDLKLELTSFMAQMNTRTENSHKTNTERGESSHRHNRMEFGLQQNTQPPHTGNLPPPQLPKLSFPRFNGDDPKGWVRKAEKYFDLCPIHEDYKVPYASVHFDAQAEHWYAAYIKPVENVDWESFVKDLYARFSVLTGVSVLGKFNKLQQIGTVDDYFNKFEALRAQVVQEFDNLGESYFCMSFIGGLKPEIQSRVEQFEVGNLVKAIYIARREEVAIQNLLKGHKSLHTAVPTSNYTQTSYKPTFTNPGPSYKTAKPTTTQPIPSKPPALPYTSRFQKGILPTPPRPPPRSNQLSTEEHQRRISQGLCFRESIGVTEMPRSVKNNQLTETENHDFQEAMGNRLAAYDVRMASVEATMGDLQRGNSTLHQSFSDLKLELTSFMAQMNTRTENSHKTNTERGESSHRHNRMEFGLQQNTQPPHTGNLPPPQLPKLLFPRFNGDDPKGWVRKAEKYFDLCPIHEDYKVPYASVHFDAQAEHWYAAYIKPVENVDWESFVKDLYARFSVLTGVSVLGEFNKLQQIRTVDDYFNKFEALRAQVVQEFDYLDESYFCMSFIGGLKPEIQSRVEQFEVGNLVKAIYIARREEVAIQNLLKGHKSLHTAVPTSNYTQTSYKPTFTNPGPSYKTAKPTTTQPIPSKPPALPYTSCFQRDLLPTPRRPPPRETPKEVKSRLMLQVWSQVRTRSQECVPYEIYSHAHN</sequence>
<evidence type="ECO:0000259" key="3">
    <source>
        <dbReference type="Pfam" id="PF19259"/>
    </source>
</evidence>
<dbReference type="EMBL" id="JAVXUO010000565">
    <property type="protein sequence ID" value="KAK2991147.1"/>
    <property type="molecule type" value="Genomic_DNA"/>
</dbReference>
<dbReference type="Pfam" id="PF03004">
    <property type="entry name" value="Transposase_24"/>
    <property type="match status" value="1"/>
</dbReference>
<dbReference type="Proteomes" id="UP001187471">
    <property type="component" value="Unassembled WGS sequence"/>
</dbReference>
<feature type="domain" description="Ty3 transposon capsid-like protein" evidence="3">
    <location>
        <begin position="495"/>
        <end position="623"/>
    </location>
</feature>
<feature type="compositionally biased region" description="Basic and acidic residues" evidence="2">
    <location>
        <begin position="424"/>
        <end position="438"/>
    </location>
</feature>
<feature type="region of interest" description="Disordered" evidence="2">
    <location>
        <begin position="242"/>
        <end position="263"/>
    </location>
</feature>
<feature type="region of interest" description="Disordered" evidence="2">
    <location>
        <begin position="1014"/>
        <end position="1047"/>
    </location>
</feature>
<feature type="region of interest" description="Disordered" evidence="2">
    <location>
        <begin position="792"/>
        <end position="811"/>
    </location>
</feature>
<feature type="compositionally biased region" description="Polar residues" evidence="2">
    <location>
        <begin position="246"/>
        <end position="263"/>
    </location>
</feature>
<dbReference type="InterPro" id="IPR045358">
    <property type="entry name" value="Ty3_capsid"/>
</dbReference>
<organism evidence="4 5">
    <name type="scientific">Escallonia rubra</name>
    <dbReference type="NCBI Taxonomy" id="112253"/>
    <lineage>
        <taxon>Eukaryota</taxon>
        <taxon>Viridiplantae</taxon>
        <taxon>Streptophyta</taxon>
        <taxon>Embryophyta</taxon>
        <taxon>Tracheophyta</taxon>
        <taxon>Spermatophyta</taxon>
        <taxon>Magnoliopsida</taxon>
        <taxon>eudicotyledons</taxon>
        <taxon>Gunneridae</taxon>
        <taxon>Pentapetalae</taxon>
        <taxon>asterids</taxon>
        <taxon>campanulids</taxon>
        <taxon>Escalloniales</taxon>
        <taxon>Escalloniaceae</taxon>
        <taxon>Escallonia</taxon>
    </lineage>
</organism>
<dbReference type="Pfam" id="PF19259">
    <property type="entry name" value="Ty3_capsid"/>
    <property type="match status" value="2"/>
</dbReference>
<evidence type="ECO:0000256" key="2">
    <source>
        <dbReference type="SAM" id="MobiDB-lite"/>
    </source>
</evidence>
<proteinExistence type="predicted"/>